<keyword evidence="4 8" id="KW-0819">tRNA processing</keyword>
<dbReference type="NCBIfam" id="TIGR02432">
    <property type="entry name" value="lysidine_TilS_N"/>
    <property type="match status" value="1"/>
</dbReference>
<dbReference type="Pfam" id="PF11734">
    <property type="entry name" value="TilS_C"/>
    <property type="match status" value="1"/>
</dbReference>
<evidence type="ECO:0000256" key="7">
    <source>
        <dbReference type="ARBA" id="ARBA00048539"/>
    </source>
</evidence>
<evidence type="ECO:0000313" key="10">
    <source>
        <dbReference type="EMBL" id="EKV57662.1"/>
    </source>
</evidence>
<evidence type="ECO:0000313" key="11">
    <source>
        <dbReference type="Proteomes" id="UP000011663"/>
    </source>
</evidence>
<reference evidence="10 11" key="1">
    <citation type="submission" date="2012-07" db="EMBL/GenBank/DDBJ databases">
        <title>Genome sequence of Brachyspira sp. 30446, isolated from a pig with mucohaemorrhagic colitis.</title>
        <authorList>
            <person name="Rubin J.E."/>
            <person name="Fernando C."/>
            <person name="Harding J.C.S."/>
            <person name="Hill J.E."/>
        </authorList>
    </citation>
    <scope>NUCLEOTIDE SEQUENCE [LARGE SCALE GENOMIC DNA]</scope>
    <source>
        <strain evidence="10 11">30446</strain>
    </source>
</reference>
<dbReference type="GO" id="GO:0005524">
    <property type="term" value="F:ATP binding"/>
    <property type="evidence" value="ECO:0007669"/>
    <property type="project" value="UniProtKB-UniRule"/>
</dbReference>
<comment type="subcellular location">
    <subcellularLocation>
        <location evidence="1 8">Cytoplasm</location>
    </subcellularLocation>
</comment>
<keyword evidence="6 8" id="KW-0067">ATP-binding</keyword>
<dbReference type="SMART" id="SM00977">
    <property type="entry name" value="TilS_C"/>
    <property type="match status" value="1"/>
</dbReference>
<dbReference type="InterPro" id="IPR014729">
    <property type="entry name" value="Rossmann-like_a/b/a_fold"/>
</dbReference>
<dbReference type="PANTHER" id="PTHR43033:SF1">
    <property type="entry name" value="TRNA(ILE)-LYSIDINE SYNTHASE-RELATED"/>
    <property type="match status" value="1"/>
</dbReference>
<keyword evidence="3 8" id="KW-0436">Ligase</keyword>
<evidence type="ECO:0000256" key="8">
    <source>
        <dbReference type="HAMAP-Rule" id="MF_01161"/>
    </source>
</evidence>
<dbReference type="GO" id="GO:0032267">
    <property type="term" value="F:tRNA(Ile)-lysidine synthase activity"/>
    <property type="evidence" value="ECO:0007669"/>
    <property type="project" value="UniProtKB-EC"/>
</dbReference>
<evidence type="ECO:0000259" key="9">
    <source>
        <dbReference type="SMART" id="SM00977"/>
    </source>
</evidence>
<feature type="domain" description="Lysidine-tRNA(Ile) synthetase C-terminal" evidence="9">
    <location>
        <begin position="370"/>
        <end position="449"/>
    </location>
</feature>
<dbReference type="AlphaFoldDB" id="A0A2U4F0G8"/>
<dbReference type="Gene3D" id="3.40.50.620">
    <property type="entry name" value="HUPs"/>
    <property type="match status" value="1"/>
</dbReference>
<dbReference type="Proteomes" id="UP000011663">
    <property type="component" value="Unassembled WGS sequence"/>
</dbReference>
<dbReference type="HAMAP" id="MF_01161">
    <property type="entry name" value="tRNA_Ile_lys_synt"/>
    <property type="match status" value="1"/>
</dbReference>
<comment type="caution">
    <text evidence="10">The sequence shown here is derived from an EMBL/GenBank/DDBJ whole genome shotgun (WGS) entry which is preliminary data.</text>
</comment>
<dbReference type="InterPro" id="IPR011063">
    <property type="entry name" value="TilS/TtcA_N"/>
</dbReference>
<dbReference type="InterPro" id="IPR012796">
    <property type="entry name" value="Lysidine-tRNA-synth_C"/>
</dbReference>
<comment type="function">
    <text evidence="8">Ligates lysine onto the cytidine present at position 34 of the AUA codon-specific tRNA(Ile) that contains the anticodon CAU, in an ATP-dependent manner. Cytidine is converted to lysidine, thus changing the amino acid specificity of the tRNA from methionine to isoleucine.</text>
</comment>
<evidence type="ECO:0000256" key="2">
    <source>
        <dbReference type="ARBA" id="ARBA00022490"/>
    </source>
</evidence>
<dbReference type="PANTHER" id="PTHR43033">
    <property type="entry name" value="TRNA(ILE)-LYSIDINE SYNTHASE-RELATED"/>
    <property type="match status" value="1"/>
</dbReference>
<proteinExistence type="inferred from homology"/>
<dbReference type="InterPro" id="IPR012094">
    <property type="entry name" value="tRNA_Ile_lys_synt"/>
</dbReference>
<dbReference type="GO" id="GO:0006400">
    <property type="term" value="P:tRNA modification"/>
    <property type="evidence" value="ECO:0007669"/>
    <property type="project" value="UniProtKB-UniRule"/>
</dbReference>
<comment type="catalytic activity">
    <reaction evidence="7 8">
        <text>cytidine(34) in tRNA(Ile2) + L-lysine + ATP = lysidine(34) in tRNA(Ile2) + AMP + diphosphate + H(+)</text>
        <dbReference type="Rhea" id="RHEA:43744"/>
        <dbReference type="Rhea" id="RHEA-COMP:10625"/>
        <dbReference type="Rhea" id="RHEA-COMP:10670"/>
        <dbReference type="ChEBI" id="CHEBI:15378"/>
        <dbReference type="ChEBI" id="CHEBI:30616"/>
        <dbReference type="ChEBI" id="CHEBI:32551"/>
        <dbReference type="ChEBI" id="CHEBI:33019"/>
        <dbReference type="ChEBI" id="CHEBI:82748"/>
        <dbReference type="ChEBI" id="CHEBI:83665"/>
        <dbReference type="ChEBI" id="CHEBI:456215"/>
        <dbReference type="EC" id="6.3.4.19"/>
    </reaction>
</comment>
<keyword evidence="2 8" id="KW-0963">Cytoplasm</keyword>
<sequence length="459" mass="54595">MNIMMEETSQFLLSNIDDIKNKTLAAAYSGGIDSQVMLNIAYRLKEKLSFNLIIIHVNYNLRGEDSTNDELFAREMAKKYNIDIYVKEIPPNSYNGKNIQLEARNDRYAFFEELHNKKIYDYLLIAHNKDDLAETIIYRMIKGAGTNVYKSLREKKGYILRPILNFYRKDIEEYAVNNNLEHREDVSNKKNYYARNKIRNLIIPMLEEINTNAKNNIIRFAKKSYEETYILRKKINKLYKKNIYEKNKKLNIEKIKNIKSLFIKKIIIKLLAKNNIEITEKRIIEILNIIKSDKPNIKLRLDNFYIIKEYDFINIKAIEKKLDDIKTNNFIKIEKDGLYIFCNKTIKTETVLNKDINYKEALYIKAKYPIIIRSRKDGDFIYAYPNNQKKYLRKIFIDLKISSYKRDRIPVITSEDDNNILALYLEPYGLNRISNETAINKEDEYILKIIFNNDCDIKK</sequence>
<dbReference type="NCBIfam" id="TIGR02433">
    <property type="entry name" value="lysidine_TilS_C"/>
    <property type="match status" value="1"/>
</dbReference>
<gene>
    <name evidence="8" type="primary">tilS</name>
    <name evidence="10" type="ORF">A966_03680</name>
</gene>
<keyword evidence="5 8" id="KW-0547">Nucleotide-binding</keyword>
<dbReference type="EMBL" id="ALNZ01000017">
    <property type="protein sequence ID" value="EKV57662.1"/>
    <property type="molecule type" value="Genomic_DNA"/>
</dbReference>
<dbReference type="InterPro" id="IPR012795">
    <property type="entry name" value="tRNA_Ile_lys_synt_N"/>
</dbReference>
<dbReference type="GO" id="GO:0005737">
    <property type="term" value="C:cytoplasm"/>
    <property type="evidence" value="ECO:0007669"/>
    <property type="project" value="UniProtKB-SubCell"/>
</dbReference>
<comment type="domain">
    <text evidence="8">The N-terminal region contains the highly conserved SGGXDS motif, predicted to be a P-loop motif involved in ATP binding.</text>
</comment>
<dbReference type="EC" id="6.3.4.19" evidence="8"/>
<evidence type="ECO:0000256" key="6">
    <source>
        <dbReference type="ARBA" id="ARBA00022840"/>
    </source>
</evidence>
<accession>A0A2U4F0G8</accession>
<evidence type="ECO:0000256" key="5">
    <source>
        <dbReference type="ARBA" id="ARBA00022741"/>
    </source>
</evidence>
<dbReference type="Pfam" id="PF01171">
    <property type="entry name" value="ATP_bind_3"/>
    <property type="match status" value="1"/>
</dbReference>
<dbReference type="SUPFAM" id="SSF56037">
    <property type="entry name" value="PheT/TilS domain"/>
    <property type="match status" value="1"/>
</dbReference>
<organism evidence="10 11">
    <name type="scientific">Brachyspira hampsonii 30446</name>
    <dbReference type="NCBI Taxonomy" id="1289135"/>
    <lineage>
        <taxon>Bacteria</taxon>
        <taxon>Pseudomonadati</taxon>
        <taxon>Spirochaetota</taxon>
        <taxon>Spirochaetia</taxon>
        <taxon>Brachyspirales</taxon>
        <taxon>Brachyspiraceae</taxon>
        <taxon>Brachyspira</taxon>
    </lineage>
</organism>
<protein>
    <recommendedName>
        <fullName evidence="8">tRNA(Ile)-lysidine synthase</fullName>
        <ecNumber evidence="8">6.3.4.19</ecNumber>
    </recommendedName>
    <alternativeName>
        <fullName evidence="8">tRNA(Ile)-2-lysyl-cytidine synthase</fullName>
    </alternativeName>
    <alternativeName>
        <fullName evidence="8">tRNA(Ile)-lysidine synthetase</fullName>
    </alternativeName>
</protein>
<dbReference type="CDD" id="cd01992">
    <property type="entry name" value="TilS_N"/>
    <property type="match status" value="1"/>
</dbReference>
<comment type="similarity">
    <text evidence="8">Belongs to the tRNA(Ile)-lysidine synthase family.</text>
</comment>
<name>A0A2U4F0G8_9SPIR</name>
<dbReference type="STRING" id="1289135.A966_03680"/>
<dbReference type="SUPFAM" id="SSF52402">
    <property type="entry name" value="Adenine nucleotide alpha hydrolases-like"/>
    <property type="match status" value="1"/>
</dbReference>
<evidence type="ECO:0000256" key="3">
    <source>
        <dbReference type="ARBA" id="ARBA00022598"/>
    </source>
</evidence>
<feature type="binding site" evidence="8">
    <location>
        <begin position="29"/>
        <end position="34"/>
    </location>
    <ligand>
        <name>ATP</name>
        <dbReference type="ChEBI" id="CHEBI:30616"/>
    </ligand>
</feature>
<evidence type="ECO:0000256" key="4">
    <source>
        <dbReference type="ARBA" id="ARBA00022694"/>
    </source>
</evidence>
<evidence type="ECO:0000256" key="1">
    <source>
        <dbReference type="ARBA" id="ARBA00004496"/>
    </source>
</evidence>